<gene>
    <name evidence="3" type="ORF">HOP59_06920</name>
</gene>
<protein>
    <recommendedName>
        <fullName evidence="2">Toxin VasX N-terminal region domain-containing protein</fullName>
    </recommendedName>
</protein>
<keyword evidence="1" id="KW-0175">Coiled coil</keyword>
<dbReference type="RefSeq" id="WP_010626172.1">
    <property type="nucleotide sequence ID" value="NZ_JABFTV010000003.1"/>
</dbReference>
<keyword evidence="4" id="KW-1185">Reference proteome</keyword>
<name>A0ABS9AQ50_9GAMM</name>
<sequence length="1195" mass="133321">MSAFERPNDDRDNGALAAYELSCRDSEEGATCPLISGKVQLLPLRYGLVEELVPGCSTPYTLSARPLGIRLLRNGYLYVLDGETNELAEYEFREQGDEITGGKLEYETDRTLYVCFSEVKWTDTKRTQVLESEEDRDAFMQAVDLSGANPVTGGGEHLITTAQAEEWVAEFAEDAELEQPEGGHEQEGEAYHWENDHYYHKSRLGKLLKQHEVEDRDECLCLVVRDDIGVMRDLAMYQDNVVGWLSEWSKEKNGRTERDYVLGSYIESATELTQEALDALAELDKETEREALWNDLDDLDDEDARQAVTDYLNHEGSLPEVDEAHLSEEIQSELRALDEKISTLRPSFGHGVSSDLERLRLETQRQAILNRESTRQMLNASTNAEFFDPHLDNLIELRQEQRRRVNDMKHGARLGQRGINDLVRRQEMDEFLVQQRIKLSRWNELLERITDDRVEMLCHSRFQVSAWYFDSCDQEQIKAAFLAEYAVTRDIGRSDAANDRIFSWLQANPHFDRPMFYALSVADGTALIRDYASLYGAGYKVLSETSSWIDRLVAMEVDKLPDVAALEEKTQAAADSVRTNLAPAVGVGFERAMAGVSEALDGRGQLPSVEALFRSSEMPKVLGPRLIDAARRGELNFHFANVEELAAFERTLRRVLGLRENLRSLNNQIRQTQRASGKNSQRVLQLKNERANVQASLSQYETLLAESISPVETPDEDAVRVMSGVEDSSLGKARAGITVVLPAAQQREVSRLIRNFRLGISSTANVINVTGDGLSLAIFVAQAVNLMQAMRALNQLPSHSPSGVRRQAWLNVFNAAFTTGAAGFLTAQGIGQTVLERQARALGEALGSGSVSAQLGRMHFGLGGAGYFIGFLAAGLGLANNSGNLVEAVRSGQSRAQLGASTAMVGNLGMMGSHGYGFTTTLRVGGEIRQGVTTWASAGARLGSLFWRVNLIGLAFTALELAGTWMYNRYNLSKHDQWLLDSPWGNDYQEPDDGQPLRHYLQALEEVLQPTHAVVEAHYGETVMPAWFDSLTEGIRNPTQYSIALHMPNVSPAMLEALGGEPPLRLALRVWRLTPAGRRGRWTSSRWEEITETWANSMVGATRPQQHAGLVVSGETPTEERGKVRYVVGVRYSRLDEEGERRNDEQYILIRPRHGRDTGSSHRHMPEAGLNPNFTNGDWYEIDGRAIVVLATSND</sequence>
<dbReference type="EMBL" id="JABFTV010000003">
    <property type="protein sequence ID" value="MCE8023859.1"/>
    <property type="molecule type" value="Genomic_DNA"/>
</dbReference>
<evidence type="ECO:0000259" key="2">
    <source>
        <dbReference type="Pfam" id="PF20249"/>
    </source>
</evidence>
<evidence type="ECO:0000256" key="1">
    <source>
        <dbReference type="SAM" id="Coils"/>
    </source>
</evidence>
<dbReference type="Pfam" id="PF20249">
    <property type="entry name" value="VasX_N"/>
    <property type="match status" value="1"/>
</dbReference>
<comment type="caution">
    <text evidence="3">The sequence shown here is derived from an EMBL/GenBank/DDBJ whole genome shotgun (WGS) entry which is preliminary data.</text>
</comment>
<dbReference type="Proteomes" id="UP001320272">
    <property type="component" value="Unassembled WGS sequence"/>
</dbReference>
<evidence type="ECO:0000313" key="4">
    <source>
        <dbReference type="Proteomes" id="UP001320272"/>
    </source>
</evidence>
<dbReference type="InterPro" id="IPR046864">
    <property type="entry name" value="VasX_N"/>
</dbReference>
<proteinExistence type="predicted"/>
<feature type="coiled-coil region" evidence="1">
    <location>
        <begin position="648"/>
        <end position="703"/>
    </location>
</feature>
<organism evidence="3 4">
    <name type="scientific">Billgrantia aerodenitrificans</name>
    <dbReference type="NCBI Taxonomy" id="2733483"/>
    <lineage>
        <taxon>Bacteria</taxon>
        <taxon>Pseudomonadati</taxon>
        <taxon>Pseudomonadota</taxon>
        <taxon>Gammaproteobacteria</taxon>
        <taxon>Oceanospirillales</taxon>
        <taxon>Halomonadaceae</taxon>
        <taxon>Billgrantia</taxon>
    </lineage>
</organism>
<reference evidence="3 4" key="1">
    <citation type="journal article" date="2021" name="Front. Microbiol.">
        <title>Aerobic Denitrification and Heterotrophic Sulfur Oxidation in the Genus Halomonas Revealed by Six Novel Species Characterizations and Genome-Based Analysis.</title>
        <authorList>
            <person name="Wang L."/>
            <person name="Shao Z."/>
        </authorList>
    </citation>
    <scope>NUCLEOTIDE SEQUENCE [LARGE SCALE GENOMIC DNA]</scope>
    <source>
        <strain evidence="3 4">MCCC 1A11058</strain>
    </source>
</reference>
<evidence type="ECO:0000313" key="3">
    <source>
        <dbReference type="EMBL" id="MCE8023859.1"/>
    </source>
</evidence>
<feature type="domain" description="Toxin VasX N-terminal region" evidence="2">
    <location>
        <begin position="32"/>
        <end position="148"/>
    </location>
</feature>
<dbReference type="CDD" id="cd20708">
    <property type="entry name" value="MIX_IV"/>
    <property type="match status" value="1"/>
</dbReference>
<accession>A0ABS9AQ50</accession>